<dbReference type="InterPro" id="IPR051693">
    <property type="entry name" value="UPF0046_metallophosphoest"/>
</dbReference>
<dbReference type="Gene3D" id="3.60.21.10">
    <property type="match status" value="1"/>
</dbReference>
<reference evidence="2 3" key="1">
    <citation type="submission" date="2018-12" db="EMBL/GenBank/DDBJ databases">
        <title>Genome of Verticillium dahliae isolate Getta Getta.</title>
        <authorList>
            <person name="Gardiner D.M."/>
        </authorList>
    </citation>
    <scope>NUCLEOTIDE SEQUENCE [LARGE SCALE GENOMIC DNA]</scope>
    <source>
        <strain evidence="2 3">Getta Getta</strain>
    </source>
</reference>
<sequence length="381" mass="42508">MLSHLPLRHAFISRTLTESKQFIPASAFPNRTSVARMAASNIQTRILVISDTHGKKPLETGSDETTNPPTQAYRYPLPKADIAIHCGDLTLGSNVEEFEATFSMIRALDAPLKLVIAGNHDLALDRAFWEDHALHGFQAKYLTGKNRDLYMKRPDQVAAIIEAAKQDGVRYLEEGTHEVELQNGARLRVYASPMTPEFGGWAFQYPYGQHDYDMPIGGVDIAITHGPPKGVMDECRSGDDAGCPQLFSAVAKARPKIHCFGHIHEAWGAELVTWRSPLDMPMNIHFNNAVDWGQSRVLHNLNRLVPGEWDSEEEAEKKMERRRKMYEEKCAALDISSGGPSPLQFGEQTLFLNAAIMDIHYHPTNVPWLIDVDLPVSGASE</sequence>
<gene>
    <name evidence="2" type="ORF">VDGE_01906</name>
</gene>
<dbReference type="CDD" id="cd07379">
    <property type="entry name" value="MPP_239FB"/>
    <property type="match status" value="1"/>
</dbReference>
<dbReference type="PANTHER" id="PTHR12905">
    <property type="entry name" value="METALLOPHOSPHOESTERASE"/>
    <property type="match status" value="1"/>
</dbReference>
<proteinExistence type="predicted"/>
<evidence type="ECO:0000259" key="1">
    <source>
        <dbReference type="Pfam" id="PF00149"/>
    </source>
</evidence>
<dbReference type="EMBL" id="RSDZ01000008">
    <property type="protein sequence ID" value="RXG50255.1"/>
    <property type="molecule type" value="Genomic_DNA"/>
</dbReference>
<dbReference type="Proteomes" id="UP000288725">
    <property type="component" value="Chromosome 7"/>
</dbReference>
<protein>
    <recommendedName>
        <fullName evidence="1">Calcineurin-like phosphoesterase domain-containing protein</fullName>
    </recommendedName>
</protein>
<dbReference type="InterPro" id="IPR004843">
    <property type="entry name" value="Calcineurin-like_PHP"/>
</dbReference>
<dbReference type="Pfam" id="PF00149">
    <property type="entry name" value="Metallophos"/>
    <property type="match status" value="1"/>
</dbReference>
<dbReference type="PANTHER" id="PTHR12905:SF0">
    <property type="entry name" value="CALCINEURIN-LIKE PHOSPHOESTERASE DOMAIN-CONTAINING PROTEIN"/>
    <property type="match status" value="1"/>
</dbReference>
<dbReference type="GO" id="GO:0016787">
    <property type="term" value="F:hydrolase activity"/>
    <property type="evidence" value="ECO:0007669"/>
    <property type="project" value="InterPro"/>
</dbReference>
<organism evidence="2 3">
    <name type="scientific">Verticillium dahliae</name>
    <name type="common">Verticillium wilt</name>
    <dbReference type="NCBI Taxonomy" id="27337"/>
    <lineage>
        <taxon>Eukaryota</taxon>
        <taxon>Fungi</taxon>
        <taxon>Dikarya</taxon>
        <taxon>Ascomycota</taxon>
        <taxon>Pezizomycotina</taxon>
        <taxon>Sordariomycetes</taxon>
        <taxon>Hypocreomycetidae</taxon>
        <taxon>Glomerellales</taxon>
        <taxon>Plectosphaerellaceae</taxon>
        <taxon>Verticillium</taxon>
    </lineage>
</organism>
<dbReference type="SUPFAM" id="SSF56300">
    <property type="entry name" value="Metallo-dependent phosphatases"/>
    <property type="match status" value="1"/>
</dbReference>
<comment type="caution">
    <text evidence="2">The sequence shown here is derived from an EMBL/GenBank/DDBJ whole genome shotgun (WGS) entry which is preliminary data.</text>
</comment>
<accession>A0A444SA44</accession>
<feature type="domain" description="Calcineurin-like phosphoesterase" evidence="1">
    <location>
        <begin position="45"/>
        <end position="265"/>
    </location>
</feature>
<dbReference type="InterPro" id="IPR029052">
    <property type="entry name" value="Metallo-depent_PP-like"/>
</dbReference>
<evidence type="ECO:0000313" key="3">
    <source>
        <dbReference type="Proteomes" id="UP000288725"/>
    </source>
</evidence>
<name>A0A444SA44_VERDA</name>
<evidence type="ECO:0000313" key="2">
    <source>
        <dbReference type="EMBL" id="RXG50255.1"/>
    </source>
</evidence>
<dbReference type="AlphaFoldDB" id="A0A444SA44"/>